<keyword evidence="3" id="KW-1185">Reference proteome</keyword>
<dbReference type="Proteomes" id="UP001642487">
    <property type="component" value="Chromosome 6"/>
</dbReference>
<feature type="region of interest" description="Disordered" evidence="1">
    <location>
        <begin position="51"/>
        <end position="71"/>
    </location>
</feature>
<organism evidence="2 3">
    <name type="scientific">Citrullus colocynthis</name>
    <name type="common">colocynth</name>
    <dbReference type="NCBI Taxonomy" id="252529"/>
    <lineage>
        <taxon>Eukaryota</taxon>
        <taxon>Viridiplantae</taxon>
        <taxon>Streptophyta</taxon>
        <taxon>Embryophyta</taxon>
        <taxon>Tracheophyta</taxon>
        <taxon>Spermatophyta</taxon>
        <taxon>Magnoliopsida</taxon>
        <taxon>eudicotyledons</taxon>
        <taxon>Gunneridae</taxon>
        <taxon>Pentapetalae</taxon>
        <taxon>rosids</taxon>
        <taxon>fabids</taxon>
        <taxon>Cucurbitales</taxon>
        <taxon>Cucurbitaceae</taxon>
        <taxon>Benincaseae</taxon>
        <taxon>Citrullus</taxon>
    </lineage>
</organism>
<gene>
    <name evidence="2" type="ORF">CITCOLO1_LOCUS15660</name>
</gene>
<proteinExistence type="predicted"/>
<name>A0ABP0YSX7_9ROSI</name>
<accession>A0ABP0YSX7</accession>
<feature type="region of interest" description="Disordered" evidence="1">
    <location>
        <begin position="1"/>
        <end position="21"/>
    </location>
</feature>
<evidence type="ECO:0000313" key="3">
    <source>
        <dbReference type="Proteomes" id="UP001642487"/>
    </source>
</evidence>
<sequence>MGIGDFLVPTSKQDGHRMNNGKSELETKEWLYDTDERLRLAQVAIEYRGRGGSNLLDGYDEKQSSRWTNFS</sequence>
<reference evidence="2 3" key="1">
    <citation type="submission" date="2024-03" db="EMBL/GenBank/DDBJ databases">
        <authorList>
            <person name="Gkanogiannis A."/>
            <person name="Becerra Lopez-Lavalle L."/>
        </authorList>
    </citation>
    <scope>NUCLEOTIDE SEQUENCE [LARGE SCALE GENOMIC DNA]</scope>
</reference>
<dbReference type="EMBL" id="OZ021740">
    <property type="protein sequence ID" value="CAK9323476.1"/>
    <property type="molecule type" value="Genomic_DNA"/>
</dbReference>
<evidence type="ECO:0000256" key="1">
    <source>
        <dbReference type="SAM" id="MobiDB-lite"/>
    </source>
</evidence>
<protein>
    <submittedName>
        <fullName evidence="2">Uncharacterized protein</fullName>
    </submittedName>
</protein>
<evidence type="ECO:0000313" key="2">
    <source>
        <dbReference type="EMBL" id="CAK9323476.1"/>
    </source>
</evidence>